<feature type="transmembrane region" description="Helical" evidence="6">
    <location>
        <begin position="223"/>
        <end position="241"/>
    </location>
</feature>
<feature type="transmembrane region" description="Helical" evidence="6">
    <location>
        <begin position="143"/>
        <end position="165"/>
    </location>
</feature>
<keyword evidence="3 6" id="KW-0812">Transmembrane</keyword>
<dbReference type="InterPro" id="IPR020846">
    <property type="entry name" value="MFS_dom"/>
</dbReference>
<feature type="transmembrane region" description="Helical" evidence="6">
    <location>
        <begin position="293"/>
        <end position="312"/>
    </location>
</feature>
<dbReference type="InterPro" id="IPR011701">
    <property type="entry name" value="MFS"/>
</dbReference>
<dbReference type="STRING" id="1945662.B0A89_10260"/>
<gene>
    <name evidence="8" type="ORF">B0A89_10260</name>
</gene>
<organism evidence="8 9">
    <name type="scientific">Paracoccus contaminans</name>
    <dbReference type="NCBI Taxonomy" id="1945662"/>
    <lineage>
        <taxon>Bacteria</taxon>
        <taxon>Pseudomonadati</taxon>
        <taxon>Pseudomonadota</taxon>
        <taxon>Alphaproteobacteria</taxon>
        <taxon>Rhodobacterales</taxon>
        <taxon>Paracoccaceae</taxon>
        <taxon>Paracoccus</taxon>
    </lineage>
</organism>
<dbReference type="KEGG" id="pcon:B0A89_10260"/>
<name>A0A1W6CYK5_9RHOB</name>
<dbReference type="RefSeq" id="WP_085378076.1">
    <property type="nucleotide sequence ID" value="NZ_CP020612.1"/>
</dbReference>
<keyword evidence="4 6" id="KW-1133">Transmembrane helix</keyword>
<evidence type="ECO:0000256" key="4">
    <source>
        <dbReference type="ARBA" id="ARBA00022989"/>
    </source>
</evidence>
<dbReference type="EMBL" id="CP020612">
    <property type="protein sequence ID" value="ARJ69957.1"/>
    <property type="molecule type" value="Genomic_DNA"/>
</dbReference>
<evidence type="ECO:0000259" key="7">
    <source>
        <dbReference type="PROSITE" id="PS50850"/>
    </source>
</evidence>
<feature type="transmembrane region" description="Helical" evidence="6">
    <location>
        <begin position="351"/>
        <end position="374"/>
    </location>
</feature>
<feature type="transmembrane region" description="Helical" evidence="6">
    <location>
        <begin position="85"/>
        <end position="104"/>
    </location>
</feature>
<comment type="subcellular location">
    <subcellularLocation>
        <location evidence="1">Membrane</location>
        <topology evidence="1">Multi-pass membrane protein</topology>
    </subcellularLocation>
</comment>
<dbReference type="PANTHER" id="PTHR23502">
    <property type="entry name" value="MAJOR FACILITATOR SUPERFAMILY"/>
    <property type="match status" value="1"/>
</dbReference>
<keyword evidence="5 6" id="KW-0472">Membrane</keyword>
<reference evidence="8 9" key="1">
    <citation type="submission" date="2017-03" db="EMBL/GenBank/DDBJ databases">
        <title>Genome sequence of Paracoccus contaminans isolated from a water microcosm.</title>
        <authorList>
            <person name="Aurass P."/>
            <person name="Karste S."/>
            <person name="Trost E."/>
            <person name="Glaeser S.P."/>
            <person name="Kaempfer P."/>
            <person name="Flieger A."/>
        </authorList>
    </citation>
    <scope>NUCLEOTIDE SEQUENCE [LARGE SCALE GENOMIC DNA]</scope>
    <source>
        <strain evidence="9">RKI 16-01929T\LMG 29738T\CCM 8701T\CIP 111112T</strain>
    </source>
</reference>
<dbReference type="GO" id="GO:0022857">
    <property type="term" value="F:transmembrane transporter activity"/>
    <property type="evidence" value="ECO:0007669"/>
    <property type="project" value="InterPro"/>
</dbReference>
<evidence type="ECO:0000256" key="1">
    <source>
        <dbReference type="ARBA" id="ARBA00004141"/>
    </source>
</evidence>
<feature type="domain" description="Major facilitator superfamily (MFS) profile" evidence="7">
    <location>
        <begin position="18"/>
        <end position="404"/>
    </location>
</feature>
<evidence type="ECO:0000256" key="6">
    <source>
        <dbReference type="SAM" id="Phobius"/>
    </source>
</evidence>
<dbReference type="AlphaFoldDB" id="A0A1W6CYK5"/>
<feature type="transmembrane region" description="Helical" evidence="6">
    <location>
        <begin position="56"/>
        <end position="73"/>
    </location>
</feature>
<dbReference type="GO" id="GO:0042908">
    <property type="term" value="P:xenobiotic transport"/>
    <property type="evidence" value="ECO:0007669"/>
    <property type="project" value="UniProtKB-ARBA"/>
</dbReference>
<evidence type="ECO:0000256" key="3">
    <source>
        <dbReference type="ARBA" id="ARBA00022692"/>
    </source>
</evidence>
<accession>A0A1W6CYK5</accession>
<keyword evidence="2" id="KW-0813">Transport</keyword>
<dbReference type="InterPro" id="IPR036259">
    <property type="entry name" value="MFS_trans_sf"/>
</dbReference>
<evidence type="ECO:0000256" key="5">
    <source>
        <dbReference type="ARBA" id="ARBA00023136"/>
    </source>
</evidence>
<sequence length="404" mass="42546">MSSAATPSSSARLPQGELIALLALLFATVAFSMDAMLPALPEIAAALTPERANRAQLVLTSFVAGMGLGTLFAGPISDAIGRKRAMGIGFAIYLLAAAAALFANSLELLLAARFVQGLGAAGPRIVGTALVRDLYQGREMARITSVVMMVFMIVPAIAPSLGMVFSRALGWHGVFYAFIGFGLVGWLWFGLRQPETLPAPARRPLALAPLIAGAREVLADREVVLCTVVIALGFGQMFALLSSAQQLFGETYGRGDRFPLWFAAMAVLSGCGTFANSRMVMRIGMYRIARRAYGAQIVIAGVFLLTLLTGFLPQGLRFAAFFLWAVSLFTMAGLTFGNLNAMAMQRMGHIAGMTASVVSALSTLGAVLIAAPVGQAYDGSAVPVTAAALVCSALAWWIMGFMRS</sequence>
<dbReference type="GO" id="GO:0140115">
    <property type="term" value="P:export across plasma membrane"/>
    <property type="evidence" value="ECO:0007669"/>
    <property type="project" value="UniProtKB-ARBA"/>
</dbReference>
<dbReference type="CDD" id="cd17320">
    <property type="entry name" value="MFS_MdfA_MDR_like"/>
    <property type="match status" value="1"/>
</dbReference>
<dbReference type="SUPFAM" id="SSF103473">
    <property type="entry name" value="MFS general substrate transporter"/>
    <property type="match status" value="1"/>
</dbReference>
<feature type="transmembrane region" description="Helical" evidence="6">
    <location>
        <begin position="318"/>
        <end position="339"/>
    </location>
</feature>
<dbReference type="Proteomes" id="UP000193017">
    <property type="component" value="Chromosome"/>
</dbReference>
<evidence type="ECO:0000313" key="8">
    <source>
        <dbReference type="EMBL" id="ARJ69957.1"/>
    </source>
</evidence>
<dbReference type="PANTHER" id="PTHR23502:SF132">
    <property type="entry name" value="POLYAMINE TRANSPORTER 2-RELATED"/>
    <property type="match status" value="1"/>
</dbReference>
<dbReference type="InterPro" id="IPR005829">
    <property type="entry name" value="Sugar_transporter_CS"/>
</dbReference>
<feature type="transmembrane region" description="Helical" evidence="6">
    <location>
        <begin position="171"/>
        <end position="189"/>
    </location>
</feature>
<evidence type="ECO:0000256" key="2">
    <source>
        <dbReference type="ARBA" id="ARBA00022448"/>
    </source>
</evidence>
<dbReference type="Gene3D" id="1.20.1720.10">
    <property type="entry name" value="Multidrug resistance protein D"/>
    <property type="match status" value="1"/>
</dbReference>
<dbReference type="OrthoDB" id="9800416at2"/>
<feature type="transmembrane region" description="Helical" evidence="6">
    <location>
        <begin position="261"/>
        <end position="281"/>
    </location>
</feature>
<protein>
    <submittedName>
        <fullName evidence="8">Multidrug MFS transporter</fullName>
    </submittedName>
</protein>
<dbReference type="GO" id="GO:0005886">
    <property type="term" value="C:plasma membrane"/>
    <property type="evidence" value="ECO:0007669"/>
    <property type="project" value="TreeGrafter"/>
</dbReference>
<dbReference type="PROSITE" id="PS50850">
    <property type="entry name" value="MFS"/>
    <property type="match status" value="1"/>
</dbReference>
<dbReference type="Pfam" id="PF07690">
    <property type="entry name" value="MFS_1"/>
    <property type="match status" value="1"/>
</dbReference>
<proteinExistence type="predicted"/>
<dbReference type="PROSITE" id="PS00216">
    <property type="entry name" value="SUGAR_TRANSPORT_1"/>
    <property type="match status" value="1"/>
</dbReference>
<evidence type="ECO:0000313" key="9">
    <source>
        <dbReference type="Proteomes" id="UP000193017"/>
    </source>
</evidence>
<keyword evidence="9" id="KW-1185">Reference proteome</keyword>
<feature type="transmembrane region" description="Helical" evidence="6">
    <location>
        <begin position="380"/>
        <end position="399"/>
    </location>
</feature>